<protein>
    <recommendedName>
        <fullName evidence="11 12">Outer membrane lipoprotein Blc</fullName>
    </recommendedName>
</protein>
<keyword evidence="4 12" id="KW-0732">Signal</keyword>
<evidence type="ECO:0000256" key="3">
    <source>
        <dbReference type="ARBA" id="ARBA00011738"/>
    </source>
</evidence>
<dbReference type="Gene3D" id="2.40.128.20">
    <property type="match status" value="1"/>
</dbReference>
<reference evidence="15 16" key="1">
    <citation type="journal article" date="2015" name="BMC Genomics">
        <title>Genome mining reveals unlocked bioactive potential of marine Gram-negative bacteria.</title>
        <authorList>
            <person name="Machado H."/>
            <person name="Sonnenschein E.C."/>
            <person name="Melchiorsen J."/>
            <person name="Gram L."/>
        </authorList>
    </citation>
    <scope>NUCLEOTIDE SEQUENCE [LARGE SCALE GENOMIC DNA]</scope>
    <source>
        <strain evidence="15 16">S4054</strain>
    </source>
</reference>
<name>A0A0F6A9N4_9GAMM</name>
<dbReference type="Proteomes" id="UP000033434">
    <property type="component" value="Unassembled WGS sequence"/>
</dbReference>
<keyword evidence="8 12" id="KW-0998">Cell outer membrane</keyword>
<evidence type="ECO:0000256" key="13">
    <source>
        <dbReference type="PIRSR" id="PIRSR036893-52"/>
    </source>
</evidence>
<dbReference type="PANTHER" id="PTHR10612:SF34">
    <property type="entry name" value="APOLIPOPROTEIN D"/>
    <property type="match status" value="1"/>
</dbReference>
<dbReference type="PROSITE" id="PS51257">
    <property type="entry name" value="PROKAR_LIPOPROTEIN"/>
    <property type="match status" value="1"/>
</dbReference>
<dbReference type="InterPro" id="IPR047202">
    <property type="entry name" value="Lipocalin_Blc-like_dom"/>
</dbReference>
<keyword evidence="7 13" id="KW-0564">Palmitate</keyword>
<dbReference type="PRINTS" id="PR01171">
    <property type="entry name" value="BCTLIPOCALIN"/>
</dbReference>
<feature type="signal peptide" evidence="12">
    <location>
        <begin position="1"/>
        <end position="21"/>
    </location>
</feature>
<evidence type="ECO:0000256" key="9">
    <source>
        <dbReference type="ARBA" id="ARBA00023288"/>
    </source>
</evidence>
<dbReference type="InterPro" id="IPR002446">
    <property type="entry name" value="Lipocalin_bac"/>
</dbReference>
<feature type="lipid moiety-binding region" description="N-palmitoyl cysteine" evidence="13">
    <location>
        <position position="22"/>
    </location>
</feature>
<keyword evidence="9 12" id="KW-0449">Lipoprotein</keyword>
<comment type="similarity">
    <text evidence="2 12">Belongs to the calycin superfamily. Lipocalin family.</text>
</comment>
<dbReference type="PIRSF" id="PIRSF036893">
    <property type="entry name" value="Lipocalin_ApoD"/>
    <property type="match status" value="1"/>
</dbReference>
<dbReference type="RefSeq" id="WP_419555184.1">
    <property type="nucleotide sequence ID" value="NZ_AUXW01000156.1"/>
</dbReference>
<evidence type="ECO:0000256" key="11">
    <source>
        <dbReference type="ARBA" id="ARBA00071217"/>
    </source>
</evidence>
<keyword evidence="5 12" id="KW-0446">Lipid-binding</keyword>
<dbReference type="GO" id="GO:0008289">
    <property type="term" value="F:lipid binding"/>
    <property type="evidence" value="ECO:0007669"/>
    <property type="project" value="UniProtKB-UniRule"/>
</dbReference>
<evidence type="ECO:0000256" key="1">
    <source>
        <dbReference type="ARBA" id="ARBA00004459"/>
    </source>
</evidence>
<gene>
    <name evidence="15" type="ORF">N479_16355</name>
</gene>
<dbReference type="CDD" id="cd19438">
    <property type="entry name" value="lipocalin_Blc-like"/>
    <property type="match status" value="1"/>
</dbReference>
<evidence type="ECO:0000256" key="8">
    <source>
        <dbReference type="ARBA" id="ARBA00023237"/>
    </source>
</evidence>
<sequence length="182" mass="20729">MLKLIPFLKVCVLGAVFLLTACTGVPEGVAPVKNFDLQRYQGMWYEIARLDHRFERGMQNVTATYSLNQDGSVAVVNRGYVTDENTWKQAEGTAKFVSDESVGHLKVSFFGPFYGSYVVFKLDQAHYQYAYVTSYDKDYLWLLARTPQVPEAVLQDFQETAKKLGYAIDALIYMEHQDVEPL</sequence>
<evidence type="ECO:0000256" key="2">
    <source>
        <dbReference type="ARBA" id="ARBA00006889"/>
    </source>
</evidence>
<dbReference type="Pfam" id="PF08212">
    <property type="entry name" value="Lipocalin_2"/>
    <property type="match status" value="1"/>
</dbReference>
<dbReference type="PROSITE" id="PS00213">
    <property type="entry name" value="LIPOCALIN"/>
    <property type="match status" value="1"/>
</dbReference>
<dbReference type="InterPro" id="IPR012674">
    <property type="entry name" value="Calycin"/>
</dbReference>
<dbReference type="GO" id="GO:0006950">
    <property type="term" value="P:response to stress"/>
    <property type="evidence" value="ECO:0007669"/>
    <property type="project" value="UniProtKB-ARBA"/>
</dbReference>
<evidence type="ECO:0000259" key="14">
    <source>
        <dbReference type="Pfam" id="PF08212"/>
    </source>
</evidence>
<feature type="chain" id="PRO_5013436934" description="Outer membrane lipoprotein Blc" evidence="12">
    <location>
        <begin position="22"/>
        <end position="182"/>
    </location>
</feature>
<proteinExistence type="inferred from homology"/>
<comment type="subunit">
    <text evidence="3 12">Homodimer.</text>
</comment>
<dbReference type="PATRIC" id="fig|1129367.4.peg.3245"/>
<dbReference type="GO" id="GO:0009279">
    <property type="term" value="C:cell outer membrane"/>
    <property type="evidence" value="ECO:0007669"/>
    <property type="project" value="UniProtKB-SubCell"/>
</dbReference>
<evidence type="ECO:0000256" key="7">
    <source>
        <dbReference type="ARBA" id="ARBA00023139"/>
    </source>
</evidence>
<dbReference type="InterPro" id="IPR022272">
    <property type="entry name" value="Lipocalin_CS"/>
</dbReference>
<comment type="caution">
    <text evidence="15">The sequence shown here is derived from an EMBL/GenBank/DDBJ whole genome shotgun (WGS) entry which is preliminary data.</text>
</comment>
<evidence type="ECO:0000313" key="15">
    <source>
        <dbReference type="EMBL" id="KKE82843.1"/>
    </source>
</evidence>
<dbReference type="AlphaFoldDB" id="A0A0F6A9N4"/>
<dbReference type="EMBL" id="AUXW01000156">
    <property type="protein sequence ID" value="KKE82843.1"/>
    <property type="molecule type" value="Genomic_DNA"/>
</dbReference>
<dbReference type="PANTHER" id="PTHR10612">
    <property type="entry name" value="APOLIPOPROTEIN D"/>
    <property type="match status" value="1"/>
</dbReference>
<comment type="subcellular location">
    <subcellularLocation>
        <location evidence="1">Cell outer membrane</location>
        <topology evidence="1">Lipid-anchor</topology>
    </subcellularLocation>
</comment>
<dbReference type="FunFam" id="2.40.128.20:FF:000002">
    <property type="entry name" value="Outer membrane lipoprotein Blc"/>
    <property type="match status" value="1"/>
</dbReference>
<organism evidence="15 16">
    <name type="scientific">Pseudoalteromonas luteoviolacea S4054</name>
    <dbReference type="NCBI Taxonomy" id="1129367"/>
    <lineage>
        <taxon>Bacteria</taxon>
        <taxon>Pseudomonadati</taxon>
        <taxon>Pseudomonadota</taxon>
        <taxon>Gammaproteobacteria</taxon>
        <taxon>Alteromonadales</taxon>
        <taxon>Pseudoalteromonadaceae</taxon>
        <taxon>Pseudoalteromonas</taxon>
    </lineage>
</organism>
<evidence type="ECO:0000256" key="4">
    <source>
        <dbReference type="ARBA" id="ARBA00022729"/>
    </source>
</evidence>
<evidence type="ECO:0000256" key="6">
    <source>
        <dbReference type="ARBA" id="ARBA00023136"/>
    </source>
</evidence>
<dbReference type="InterPro" id="IPR022271">
    <property type="entry name" value="Lipocalin_ApoD"/>
</dbReference>
<feature type="lipid moiety-binding region" description="S-diacylglycerol cysteine" evidence="13">
    <location>
        <position position="22"/>
    </location>
</feature>
<comment type="function">
    <text evidence="10 12">Involved in the storage or transport of lipids necessary for membrane maintenance under stressful conditions. Displays a binding preference for lysophospholipids.</text>
</comment>
<accession>A0A0F6A9N4</accession>
<evidence type="ECO:0000313" key="16">
    <source>
        <dbReference type="Proteomes" id="UP000033434"/>
    </source>
</evidence>
<feature type="domain" description="Lipocalin/cytosolic fatty-acid binding" evidence="14">
    <location>
        <begin position="35"/>
        <end position="175"/>
    </location>
</feature>
<dbReference type="InterPro" id="IPR000566">
    <property type="entry name" value="Lipocln_cytosolic_FA-bd_dom"/>
</dbReference>
<evidence type="ECO:0000256" key="5">
    <source>
        <dbReference type="ARBA" id="ARBA00023121"/>
    </source>
</evidence>
<evidence type="ECO:0000256" key="10">
    <source>
        <dbReference type="ARBA" id="ARBA00057024"/>
    </source>
</evidence>
<dbReference type="SUPFAM" id="SSF50814">
    <property type="entry name" value="Lipocalins"/>
    <property type="match status" value="1"/>
</dbReference>
<evidence type="ECO:0000256" key="12">
    <source>
        <dbReference type="PIRNR" id="PIRNR036893"/>
    </source>
</evidence>
<keyword evidence="6 12" id="KW-0472">Membrane</keyword>